<dbReference type="GeneID" id="97131444"/>
<dbReference type="RefSeq" id="WP_175381758.1">
    <property type="nucleotide sequence ID" value="NZ_CBCRYD010000035.1"/>
</dbReference>
<organism evidence="3 4">
    <name type="scientific">Paenibacillus taichungensis</name>
    <dbReference type="NCBI Taxonomy" id="484184"/>
    <lineage>
        <taxon>Bacteria</taxon>
        <taxon>Bacillati</taxon>
        <taxon>Bacillota</taxon>
        <taxon>Bacilli</taxon>
        <taxon>Bacillales</taxon>
        <taxon>Paenibacillaceae</taxon>
        <taxon>Paenibacillus</taxon>
    </lineage>
</organism>
<reference evidence="3 4" key="1">
    <citation type="submission" date="2020-05" db="EMBL/GenBank/DDBJ databases">
        <title>Genome Sequencing of Type Strains.</title>
        <authorList>
            <person name="Lemaire J.F."/>
            <person name="Inderbitzin P."/>
            <person name="Gregorio O.A."/>
            <person name="Collins S.B."/>
            <person name="Wespe N."/>
            <person name="Knight-Connoni V."/>
        </authorList>
    </citation>
    <scope>NUCLEOTIDE SEQUENCE [LARGE SCALE GENOMIC DNA]</scope>
    <source>
        <strain evidence="3 4">DSM 19942</strain>
    </source>
</reference>
<feature type="region of interest" description="Disordered" evidence="2">
    <location>
        <begin position="280"/>
        <end position="301"/>
    </location>
</feature>
<dbReference type="Proteomes" id="UP000577724">
    <property type="component" value="Unassembled WGS sequence"/>
</dbReference>
<keyword evidence="4" id="KW-1185">Reference proteome</keyword>
<name>A0ABX2ML77_9BACL</name>
<gene>
    <name evidence="3" type="ORF">HP548_12035</name>
</gene>
<dbReference type="EMBL" id="JABMCC010000107">
    <property type="protein sequence ID" value="NUU54808.1"/>
    <property type="molecule type" value="Genomic_DNA"/>
</dbReference>
<feature type="coiled-coil region" evidence="1">
    <location>
        <begin position="86"/>
        <end position="251"/>
    </location>
</feature>
<comment type="caution">
    <text evidence="3">The sequence shown here is derived from an EMBL/GenBank/DDBJ whole genome shotgun (WGS) entry which is preliminary data.</text>
</comment>
<protein>
    <submittedName>
        <fullName evidence="3">Uncharacterized protein</fullName>
    </submittedName>
</protein>
<evidence type="ECO:0000256" key="2">
    <source>
        <dbReference type="SAM" id="MobiDB-lite"/>
    </source>
</evidence>
<sequence length="301" mass="35315">MASEKTKGIKMTEDALKTVNERIAASGLDAYEWLESLMIREDVHNMLEKDPAAEHDLKDFHKHMNVIYHILIRMYQRGADTVDDLKEQTEKEKFLMEGKLEELTKQLSLTQKKLHEKEEELALVQESNDLLSTNLEQVTRSLRMLEELNNFTTVENQNLKRTIEKQENAVKVAEGLKLEINEMNSRHEEEMNNKILLLNSVSSELEQTNRKYENLELHTKENVARKEAEHKRDMELLRKEVEAEAKEYLLEEKLSWQEKMNQVINELNTQNTNNVSKLLQEITPKEKIPEQQNSVDTRTDS</sequence>
<feature type="compositionally biased region" description="Polar residues" evidence="2">
    <location>
        <begin position="290"/>
        <end position="301"/>
    </location>
</feature>
<accession>A0ABX2ML77</accession>
<proteinExistence type="predicted"/>
<keyword evidence="1" id="KW-0175">Coiled coil</keyword>
<evidence type="ECO:0000313" key="4">
    <source>
        <dbReference type="Proteomes" id="UP000577724"/>
    </source>
</evidence>
<evidence type="ECO:0000256" key="1">
    <source>
        <dbReference type="SAM" id="Coils"/>
    </source>
</evidence>
<evidence type="ECO:0000313" key="3">
    <source>
        <dbReference type="EMBL" id="NUU54808.1"/>
    </source>
</evidence>